<evidence type="ECO:0000256" key="2">
    <source>
        <dbReference type="ARBA" id="ARBA00023015"/>
    </source>
</evidence>
<dbReference type="OrthoDB" id="1939598at2759"/>
<dbReference type="Proteomes" id="UP000184188">
    <property type="component" value="Unassembled WGS sequence"/>
</dbReference>
<dbReference type="CDD" id="cd14705">
    <property type="entry name" value="bZIP_Zip1"/>
    <property type="match status" value="1"/>
</dbReference>
<keyword evidence="2" id="KW-0805">Transcription regulation</keyword>
<evidence type="ECO:0000256" key="5">
    <source>
        <dbReference type="ARBA" id="ARBA00023242"/>
    </source>
</evidence>
<evidence type="ECO:0000256" key="4">
    <source>
        <dbReference type="ARBA" id="ARBA00023163"/>
    </source>
</evidence>
<protein>
    <recommendedName>
        <fullName evidence="8">BZIP domain-containing protein</fullName>
    </recommendedName>
</protein>
<dbReference type="InterPro" id="IPR046347">
    <property type="entry name" value="bZIP_sf"/>
</dbReference>
<dbReference type="GO" id="GO:0005634">
    <property type="term" value="C:nucleus"/>
    <property type="evidence" value="ECO:0007669"/>
    <property type="project" value="UniProtKB-SubCell"/>
</dbReference>
<dbReference type="Gene3D" id="1.20.5.170">
    <property type="match status" value="1"/>
</dbReference>
<dbReference type="InterPro" id="IPR004827">
    <property type="entry name" value="bZIP"/>
</dbReference>
<evidence type="ECO:0000313" key="9">
    <source>
        <dbReference type="EMBL" id="OJJ44793.1"/>
    </source>
</evidence>
<feature type="compositionally biased region" description="Basic and acidic residues" evidence="7">
    <location>
        <begin position="202"/>
        <end position="213"/>
    </location>
</feature>
<dbReference type="Pfam" id="PF07716">
    <property type="entry name" value="bZIP_2"/>
    <property type="match status" value="1"/>
</dbReference>
<dbReference type="SUPFAM" id="SSF57959">
    <property type="entry name" value="Leucine zipper domain"/>
    <property type="match status" value="1"/>
</dbReference>
<keyword evidence="6" id="KW-0175">Coiled coil</keyword>
<dbReference type="RefSeq" id="XP_022579303.1">
    <property type="nucleotide sequence ID" value="XM_022723662.1"/>
</dbReference>
<name>A0A1L9SCB8_9EURO</name>
<sequence>MSLYNGRRAPNFSQYLDDLNSLPSAYDQTVRQQQESYDVDNELALFTNTEFFDFDNFGGLDLPTFAPLETDGALGANMAVDQNQDLKFLDMLNDGLGNVPEFSSTEFDTTNIRNMPMQPAASLNEAGTLTLPPAPRAPPSHTPSSTQSSSGNASVTTAPTPSSTAQNASSDPAPAPAPTSSSTAAAKPKSSIPKPKPLSVEEVARVAADEDKRRRNTAASARFRVKKKLREQTLERTVKETSEKNAALEARVSQLELENQWLKNLITEKNGGESEKGKKSESEIAEMFNKFLASHNAASERGLSESKNGVGTAV</sequence>
<reference evidence="10" key="1">
    <citation type="journal article" date="2017" name="Genome Biol.">
        <title>Comparative genomics reveals high biological diversity and specific adaptations in the industrially and medically important fungal genus Aspergillus.</title>
        <authorList>
            <person name="de Vries R.P."/>
            <person name="Riley R."/>
            <person name="Wiebenga A."/>
            <person name="Aguilar-Osorio G."/>
            <person name="Amillis S."/>
            <person name="Uchima C.A."/>
            <person name="Anderluh G."/>
            <person name="Asadollahi M."/>
            <person name="Askin M."/>
            <person name="Barry K."/>
            <person name="Battaglia E."/>
            <person name="Bayram O."/>
            <person name="Benocci T."/>
            <person name="Braus-Stromeyer S.A."/>
            <person name="Caldana C."/>
            <person name="Canovas D."/>
            <person name="Cerqueira G.C."/>
            <person name="Chen F."/>
            <person name="Chen W."/>
            <person name="Choi C."/>
            <person name="Clum A."/>
            <person name="Dos Santos R.A."/>
            <person name="Damasio A.R."/>
            <person name="Diallinas G."/>
            <person name="Emri T."/>
            <person name="Fekete E."/>
            <person name="Flipphi M."/>
            <person name="Freyberg S."/>
            <person name="Gallo A."/>
            <person name="Gournas C."/>
            <person name="Habgood R."/>
            <person name="Hainaut M."/>
            <person name="Harispe M.L."/>
            <person name="Henrissat B."/>
            <person name="Hilden K.S."/>
            <person name="Hope R."/>
            <person name="Hossain A."/>
            <person name="Karabika E."/>
            <person name="Karaffa L."/>
            <person name="Karanyi Z."/>
            <person name="Krasevec N."/>
            <person name="Kuo A."/>
            <person name="Kusch H."/>
            <person name="LaButti K."/>
            <person name="Lagendijk E.L."/>
            <person name="Lapidus A."/>
            <person name="Levasseur A."/>
            <person name="Lindquist E."/>
            <person name="Lipzen A."/>
            <person name="Logrieco A.F."/>
            <person name="MacCabe A."/>
            <person name="Maekelae M.R."/>
            <person name="Malavazi I."/>
            <person name="Melin P."/>
            <person name="Meyer V."/>
            <person name="Mielnichuk N."/>
            <person name="Miskei M."/>
            <person name="Molnar A.P."/>
            <person name="Mule G."/>
            <person name="Ngan C.Y."/>
            <person name="Orejas M."/>
            <person name="Orosz E."/>
            <person name="Ouedraogo J.P."/>
            <person name="Overkamp K.M."/>
            <person name="Park H.-S."/>
            <person name="Perrone G."/>
            <person name="Piumi F."/>
            <person name="Punt P.J."/>
            <person name="Ram A.F."/>
            <person name="Ramon A."/>
            <person name="Rauscher S."/>
            <person name="Record E."/>
            <person name="Riano-Pachon D.M."/>
            <person name="Robert V."/>
            <person name="Roehrig J."/>
            <person name="Ruller R."/>
            <person name="Salamov A."/>
            <person name="Salih N.S."/>
            <person name="Samson R.A."/>
            <person name="Sandor E."/>
            <person name="Sanguinetti M."/>
            <person name="Schuetze T."/>
            <person name="Sepcic K."/>
            <person name="Shelest E."/>
            <person name="Sherlock G."/>
            <person name="Sophianopoulou V."/>
            <person name="Squina F.M."/>
            <person name="Sun H."/>
            <person name="Susca A."/>
            <person name="Todd R.B."/>
            <person name="Tsang A."/>
            <person name="Unkles S.E."/>
            <person name="van de Wiele N."/>
            <person name="van Rossen-Uffink D."/>
            <person name="Oliveira J.V."/>
            <person name="Vesth T.C."/>
            <person name="Visser J."/>
            <person name="Yu J.-H."/>
            <person name="Zhou M."/>
            <person name="Andersen M.R."/>
            <person name="Archer D.B."/>
            <person name="Baker S.E."/>
            <person name="Benoit I."/>
            <person name="Brakhage A.A."/>
            <person name="Braus G.H."/>
            <person name="Fischer R."/>
            <person name="Frisvad J.C."/>
            <person name="Goldman G.H."/>
            <person name="Houbraken J."/>
            <person name="Oakley B."/>
            <person name="Pocsi I."/>
            <person name="Scazzocchio C."/>
            <person name="Seiboth B."/>
            <person name="vanKuyk P.A."/>
            <person name="Wortman J."/>
            <person name="Dyer P.S."/>
            <person name="Grigoriev I.V."/>
        </authorList>
    </citation>
    <scope>NUCLEOTIDE SEQUENCE [LARGE SCALE GENOMIC DNA]</scope>
    <source>
        <strain evidence="10">CBS 506.65</strain>
    </source>
</reference>
<evidence type="ECO:0000313" key="10">
    <source>
        <dbReference type="Proteomes" id="UP000184188"/>
    </source>
</evidence>
<dbReference type="PANTHER" id="PTHR13044">
    <property type="entry name" value="ACTIVATING TRANSCRIPTION FACTOR ATF 4/5"/>
    <property type="match status" value="1"/>
</dbReference>
<feature type="compositionally biased region" description="Pro residues" evidence="7">
    <location>
        <begin position="132"/>
        <end position="141"/>
    </location>
</feature>
<dbReference type="STRING" id="1073090.A0A1L9SCB8"/>
<evidence type="ECO:0000256" key="6">
    <source>
        <dbReference type="SAM" id="Coils"/>
    </source>
</evidence>
<evidence type="ECO:0000256" key="7">
    <source>
        <dbReference type="SAM" id="MobiDB-lite"/>
    </source>
</evidence>
<dbReference type="PROSITE" id="PS00036">
    <property type="entry name" value="BZIP_BASIC"/>
    <property type="match status" value="1"/>
</dbReference>
<dbReference type="FunFam" id="1.20.5.170:FF:000075">
    <property type="entry name" value="BZIP transcription factor (MetR)"/>
    <property type="match status" value="1"/>
</dbReference>
<gene>
    <name evidence="9" type="ORF">ASPZODRAFT_134929</name>
</gene>
<proteinExistence type="predicted"/>
<comment type="subcellular location">
    <subcellularLocation>
        <location evidence="1">Nucleus</location>
    </subcellularLocation>
</comment>
<feature type="compositionally biased region" description="Low complexity" evidence="7">
    <location>
        <begin position="142"/>
        <end position="193"/>
    </location>
</feature>
<evidence type="ECO:0000256" key="1">
    <source>
        <dbReference type="ARBA" id="ARBA00004123"/>
    </source>
</evidence>
<evidence type="ECO:0000259" key="8">
    <source>
        <dbReference type="PROSITE" id="PS50217"/>
    </source>
</evidence>
<dbReference type="PROSITE" id="PS50217">
    <property type="entry name" value="BZIP"/>
    <property type="match status" value="1"/>
</dbReference>
<keyword evidence="5" id="KW-0539">Nucleus</keyword>
<evidence type="ECO:0000256" key="3">
    <source>
        <dbReference type="ARBA" id="ARBA00023125"/>
    </source>
</evidence>
<feature type="region of interest" description="Disordered" evidence="7">
    <location>
        <begin position="126"/>
        <end position="224"/>
    </location>
</feature>
<accession>A0A1L9SCB8</accession>
<keyword evidence="3" id="KW-0238">DNA-binding</keyword>
<feature type="domain" description="BZIP" evidence="8">
    <location>
        <begin position="210"/>
        <end position="269"/>
    </location>
</feature>
<dbReference type="EMBL" id="KV878347">
    <property type="protein sequence ID" value="OJJ44793.1"/>
    <property type="molecule type" value="Genomic_DNA"/>
</dbReference>
<dbReference type="PANTHER" id="PTHR13044:SF14">
    <property type="entry name" value="CRYPTOCEPHAL, ISOFORM A"/>
    <property type="match status" value="1"/>
</dbReference>
<feature type="coiled-coil region" evidence="6">
    <location>
        <begin position="231"/>
        <end position="265"/>
    </location>
</feature>
<dbReference type="SMART" id="SM00338">
    <property type="entry name" value="BRLZ"/>
    <property type="match status" value="1"/>
</dbReference>
<dbReference type="GO" id="GO:0001228">
    <property type="term" value="F:DNA-binding transcription activator activity, RNA polymerase II-specific"/>
    <property type="evidence" value="ECO:0007669"/>
    <property type="project" value="TreeGrafter"/>
</dbReference>
<keyword evidence="10" id="KW-1185">Reference proteome</keyword>
<dbReference type="AlphaFoldDB" id="A0A1L9SCB8"/>
<dbReference type="GO" id="GO:0000977">
    <property type="term" value="F:RNA polymerase II transcription regulatory region sequence-specific DNA binding"/>
    <property type="evidence" value="ECO:0007669"/>
    <property type="project" value="TreeGrafter"/>
</dbReference>
<dbReference type="GeneID" id="34610127"/>
<organism evidence="9 10">
    <name type="scientific">Penicilliopsis zonata CBS 506.65</name>
    <dbReference type="NCBI Taxonomy" id="1073090"/>
    <lineage>
        <taxon>Eukaryota</taxon>
        <taxon>Fungi</taxon>
        <taxon>Dikarya</taxon>
        <taxon>Ascomycota</taxon>
        <taxon>Pezizomycotina</taxon>
        <taxon>Eurotiomycetes</taxon>
        <taxon>Eurotiomycetidae</taxon>
        <taxon>Eurotiales</taxon>
        <taxon>Aspergillaceae</taxon>
        <taxon>Penicilliopsis</taxon>
    </lineage>
</organism>
<dbReference type="VEuPathDB" id="FungiDB:ASPZODRAFT_134929"/>
<keyword evidence="4" id="KW-0804">Transcription</keyword>